<evidence type="ECO:0000313" key="5">
    <source>
        <dbReference type="Proteomes" id="UP000503447"/>
    </source>
</evidence>
<feature type="domain" description="GTPase-associated protein 1 N-terminal" evidence="2">
    <location>
        <begin position="32"/>
        <end position="133"/>
    </location>
</feature>
<evidence type="ECO:0000256" key="1">
    <source>
        <dbReference type="SAM" id="Phobius"/>
    </source>
</evidence>
<feature type="transmembrane region" description="Helical" evidence="1">
    <location>
        <begin position="809"/>
        <end position="828"/>
    </location>
</feature>
<dbReference type="InterPro" id="IPR045402">
    <property type="entry name" value="GAP1-N2"/>
</dbReference>
<dbReference type="Pfam" id="PF20014">
    <property type="entry name" value="GAP1-M"/>
    <property type="match status" value="1"/>
</dbReference>
<dbReference type="RefSeq" id="WP_227254630.1">
    <property type="nucleotide sequence ID" value="NZ_CP053452.2"/>
</dbReference>
<feature type="domain" description="GTPase-associated protein 1 middle" evidence="3">
    <location>
        <begin position="149"/>
        <end position="221"/>
    </location>
</feature>
<accession>A0A6M5Z4D3</accession>
<evidence type="ECO:0000313" key="4">
    <source>
        <dbReference type="EMBL" id="QJX00575.1"/>
    </source>
</evidence>
<dbReference type="KEGG" id="ftj:FTUN_8207"/>
<keyword evidence="1" id="KW-1133">Transmembrane helix</keyword>
<evidence type="ECO:0000259" key="3">
    <source>
        <dbReference type="Pfam" id="PF20014"/>
    </source>
</evidence>
<dbReference type="InterPro" id="IPR045401">
    <property type="entry name" value="GAP1-M"/>
</dbReference>
<protein>
    <submittedName>
        <fullName evidence="4">Uncharacterized protein</fullName>
    </submittedName>
</protein>
<dbReference type="Proteomes" id="UP000503447">
    <property type="component" value="Chromosome"/>
</dbReference>
<dbReference type="AlphaFoldDB" id="A0A6M5Z4D3"/>
<name>A0A6M5Z4D3_9BACT</name>
<keyword evidence="5" id="KW-1185">Reference proteome</keyword>
<proteinExistence type="predicted"/>
<keyword evidence="1" id="KW-0472">Membrane</keyword>
<gene>
    <name evidence="4" type="ORF">FTUN_8207</name>
</gene>
<sequence>MKQLYSVGPLAGLSAASDGPYAPAVSALPACKAASRGLRPEDVQSALPYTGYALPQTWSGESTGPLPVRLALLQTASAGRILTHVAPNGGTYFAHALLNVPSTADAQLAIRTWGSPRWQRHDPDTAGDLPELPYLPVADLLDDESLRNWLDEPARRTMVEFVIGALLTTPAETRIVVAAPADDVARIVYAVTRALPHGLLEGFTFSTYESDARAAAIRLVGHDTGRPERDLPEGCYTSGSVAFNLHTGRKSDLGADVPFAAFAVAALAGGETAHLDELQTTWQLLGLTDARQFDLVYRLSRGSAVLTKDEAVAAVGSPTLAAWIAARPDAVSQFVAWALDDTEFAHRALSRLVAPLRQKTDAIARVATEVRRAGLAAVASGDRTRAANALEVILPMVAPAKANAVWGDLLEHVPEPKALAWDMRRYLLPRLVRFKHPNAPAAAVDPALAKWLEVPADHLQDLLTLELPKPYQFAAAQACLVQDGEPTTLFAHAVATQPAVVLELLKGAGSSSDRAAMLFTVLLTEIPSRPWFEDVLAQADAYSAPARNRLFEVALSVGTIDPDRVIRSQGAALLSLFSGGSGLDRLGRLFLTNPPADVFTNRTLLDFLGKLKDEPQVGADVKDRISAVQVVRQFLDAPEFTAETLQPVAGALAAQPAILPASAGTQVLEGVSTELSRRSESNEFQRDLELVLLHLGSVLAENPAGLYRELLRRQRTRREFGVSTKSARAFLAVALGAAQSEDVARQTEGLEAEAFAIATDAARRGGRRAIREIEAHSQGWPKSARTQWGFLVEAVRPKEIGRSLRELCLFAAGAGAATVVWFVVAYFTR</sequence>
<dbReference type="Pfam" id="PF20013">
    <property type="entry name" value="GAP1-N2"/>
    <property type="match status" value="1"/>
</dbReference>
<dbReference type="EMBL" id="CP053452">
    <property type="protein sequence ID" value="QJX00575.1"/>
    <property type="molecule type" value="Genomic_DNA"/>
</dbReference>
<organism evidence="4 5">
    <name type="scientific">Frigoriglobus tundricola</name>
    <dbReference type="NCBI Taxonomy" id="2774151"/>
    <lineage>
        <taxon>Bacteria</taxon>
        <taxon>Pseudomonadati</taxon>
        <taxon>Planctomycetota</taxon>
        <taxon>Planctomycetia</taxon>
        <taxon>Gemmatales</taxon>
        <taxon>Gemmataceae</taxon>
        <taxon>Frigoriglobus</taxon>
    </lineage>
</organism>
<evidence type="ECO:0000259" key="2">
    <source>
        <dbReference type="Pfam" id="PF20013"/>
    </source>
</evidence>
<keyword evidence="1" id="KW-0812">Transmembrane</keyword>
<reference evidence="5" key="1">
    <citation type="submission" date="2020-05" db="EMBL/GenBank/DDBJ databases">
        <title>Frigoriglobus tundricola gen. nov., sp. nov., a psychrotolerant cellulolytic planctomycete of the family Gemmataceae with two divergent copies of 16S rRNA gene.</title>
        <authorList>
            <person name="Kulichevskaya I.S."/>
            <person name="Ivanova A.A."/>
            <person name="Naumoff D.G."/>
            <person name="Beletsky A.V."/>
            <person name="Rijpstra W.I.C."/>
            <person name="Sinninghe Damste J.S."/>
            <person name="Mardanov A.V."/>
            <person name="Ravin N.V."/>
            <person name="Dedysh S.N."/>
        </authorList>
    </citation>
    <scope>NUCLEOTIDE SEQUENCE [LARGE SCALE GENOMIC DNA]</scope>
    <source>
        <strain evidence="5">PL17</strain>
    </source>
</reference>